<name>A0A2N7VJM7_9BURK</name>
<dbReference type="GO" id="GO:0016787">
    <property type="term" value="F:hydrolase activity"/>
    <property type="evidence" value="ECO:0007669"/>
    <property type="project" value="UniProtKB-KW"/>
</dbReference>
<keyword evidence="3" id="KW-1185">Reference proteome</keyword>
<proteinExistence type="predicted"/>
<evidence type="ECO:0000313" key="3">
    <source>
        <dbReference type="Proteomes" id="UP000235347"/>
    </source>
</evidence>
<dbReference type="InterPro" id="IPR000073">
    <property type="entry name" value="AB_hydrolase_1"/>
</dbReference>
<organism evidence="2 3">
    <name type="scientific">Trinickia soli</name>
    <dbReference type="NCBI Taxonomy" id="380675"/>
    <lineage>
        <taxon>Bacteria</taxon>
        <taxon>Pseudomonadati</taxon>
        <taxon>Pseudomonadota</taxon>
        <taxon>Betaproteobacteria</taxon>
        <taxon>Burkholderiales</taxon>
        <taxon>Burkholderiaceae</taxon>
        <taxon>Trinickia</taxon>
    </lineage>
</organism>
<dbReference type="Pfam" id="PF12697">
    <property type="entry name" value="Abhydrolase_6"/>
    <property type="match status" value="1"/>
</dbReference>
<dbReference type="PANTHER" id="PTHR37017">
    <property type="entry name" value="AB HYDROLASE-1 DOMAIN-CONTAINING PROTEIN-RELATED"/>
    <property type="match status" value="1"/>
</dbReference>
<keyword evidence="2" id="KW-0378">Hydrolase</keyword>
<evidence type="ECO:0000259" key="1">
    <source>
        <dbReference type="Pfam" id="PF12697"/>
    </source>
</evidence>
<dbReference type="EMBL" id="PNYB01000030">
    <property type="protein sequence ID" value="PMS17348.1"/>
    <property type="molecule type" value="Genomic_DNA"/>
</dbReference>
<comment type="caution">
    <text evidence="2">The sequence shown here is derived from an EMBL/GenBank/DDBJ whole genome shotgun (WGS) entry which is preliminary data.</text>
</comment>
<gene>
    <name evidence="2" type="ORF">C0Z19_24680</name>
</gene>
<protein>
    <submittedName>
        <fullName evidence="2">Alpha/beta hydrolase</fullName>
    </submittedName>
</protein>
<sequence>MARFVLVPGGWHGGWAFDAVSKVLSSEGHEVQALTLSGMADEISTRVNLDRHIDEAVRAIRRSDTRVVLVGHSYGGMVITGAADKEPSRIDAIVYADAYVPNDGASVWSLTTQSYRERFIAGVAADGLNCIPPAHLDRRCRPHPIATFLQAIKLTGNWRSVPCKAFVAAFGWEGSPFVELYERLRLDPEWVTHRLDCAHDIPRLAPEALAEILLKSV</sequence>
<evidence type="ECO:0000313" key="2">
    <source>
        <dbReference type="EMBL" id="PMS17348.1"/>
    </source>
</evidence>
<dbReference type="InterPro" id="IPR052897">
    <property type="entry name" value="Sec-Metab_Biosynth_Hydrolase"/>
</dbReference>
<dbReference type="InterPro" id="IPR029058">
    <property type="entry name" value="AB_hydrolase_fold"/>
</dbReference>
<feature type="domain" description="AB hydrolase-1" evidence="1">
    <location>
        <begin position="4"/>
        <end position="211"/>
    </location>
</feature>
<reference evidence="2 3" key="1">
    <citation type="submission" date="2018-01" db="EMBL/GenBank/DDBJ databases">
        <title>Whole genome analyses suggest that Burkholderia sensu lato contains two further novel genera in the rhizoxinica-symbiotica group Mycetohabitans gen. nov., and Trinickia gen. nov.: implications for the evolution of diazotrophy and nodulation in the Burkholderiaceae.</title>
        <authorList>
            <person name="Estrada-de los Santos P."/>
            <person name="Palmer M."/>
            <person name="Chavez-Ramirez B."/>
            <person name="Beukes C."/>
            <person name="Steenkamp E.T."/>
            <person name="Hirsch A.M."/>
            <person name="Manyaka P."/>
            <person name="Maluk M."/>
            <person name="Lafos M."/>
            <person name="Crook M."/>
            <person name="Gross E."/>
            <person name="Simon M.F."/>
            <person name="Bueno dos Reis Junior F."/>
            <person name="Poole P.S."/>
            <person name="Venter S.N."/>
            <person name="James E.K."/>
        </authorList>
    </citation>
    <scope>NUCLEOTIDE SEQUENCE [LARGE SCALE GENOMIC DNA]</scope>
    <source>
        <strain evidence="2 3">GP25-8</strain>
    </source>
</reference>
<accession>A0A2N7VJM7</accession>
<dbReference type="RefSeq" id="WP_102612464.1">
    <property type="nucleotide sequence ID" value="NZ_CADIKD010000026.1"/>
</dbReference>
<dbReference type="Gene3D" id="3.40.50.1820">
    <property type="entry name" value="alpha/beta hydrolase"/>
    <property type="match status" value="1"/>
</dbReference>
<dbReference type="AlphaFoldDB" id="A0A2N7VJM7"/>
<dbReference type="PANTHER" id="PTHR37017:SF11">
    <property type="entry name" value="ESTERASE_LIPASE_THIOESTERASE DOMAIN-CONTAINING PROTEIN"/>
    <property type="match status" value="1"/>
</dbReference>
<dbReference type="Proteomes" id="UP000235347">
    <property type="component" value="Unassembled WGS sequence"/>
</dbReference>
<dbReference type="SUPFAM" id="SSF53474">
    <property type="entry name" value="alpha/beta-Hydrolases"/>
    <property type="match status" value="1"/>
</dbReference>